<dbReference type="GeneID" id="16572985"/>
<name>S6A557_9CREN</name>
<accession>S6A557</accession>
<dbReference type="eggNOG" id="arCOG04306">
    <property type="taxonomic scope" value="Archaea"/>
</dbReference>
<dbReference type="PATRIC" id="fig|1365176.7.peg.336"/>
<proteinExistence type="predicted"/>
<dbReference type="GO" id="GO:0003676">
    <property type="term" value="F:nucleic acid binding"/>
    <property type="evidence" value="ECO:0007669"/>
    <property type="project" value="InterPro"/>
</dbReference>
<dbReference type="Gene3D" id="3.40.1350.10">
    <property type="match status" value="1"/>
</dbReference>
<reference evidence="1 2" key="1">
    <citation type="journal article" date="2013" name="Genome Announc.">
        <title>Complete Genomic Sequence of 'Thermofilum adornatus' Strain 1910bT, a Hyperthermophilic Anaerobic Organotrophic Crenarchaeon.</title>
        <authorList>
            <person name="Dominova I.N."/>
            <person name="Kublanov I.V."/>
            <person name="Podosokorskaya O.A."/>
            <person name="Derbikova K.S."/>
            <person name="Patrushev M.V."/>
            <person name="Toshchakov S.V."/>
        </authorList>
    </citation>
    <scope>NUCLEOTIDE SEQUENCE [LARGE SCALE GENOMIC DNA]</scope>
    <source>
        <strain evidence="2">1910b</strain>
    </source>
</reference>
<sequence>MASKGLWVEMLAQLILELEGYTVEKTRHTLIVDGRPIAEIDLVAKKEGETYYVEVKSGKISVTDIRQAYTNAKLAGGKPLIVARGFSDEAARITARELGIEVLLIPDYFHLIDTEEIMQIVEETVYLTLEKLFPTPTSPLSEEELATVRALANSNTFEEAADKLGVSKQELGQRISKLKEKGAITKTSPYRLLRLQSKLLLLSQ</sequence>
<dbReference type="Proteomes" id="UP000015543">
    <property type="component" value="Chromosome"/>
</dbReference>
<organism evidence="1 2">
    <name type="scientific">Thermofilum adornatum</name>
    <dbReference type="NCBI Taxonomy" id="1365176"/>
    <lineage>
        <taxon>Archaea</taxon>
        <taxon>Thermoproteota</taxon>
        <taxon>Thermoprotei</taxon>
        <taxon>Thermofilales</taxon>
        <taxon>Thermofilaceae</taxon>
        <taxon>Thermofilum</taxon>
    </lineage>
</organism>
<dbReference type="OrthoDB" id="31513at2157"/>
<gene>
    <name evidence="1" type="ORF">N186_01685</name>
</gene>
<dbReference type="EMBL" id="CP006646">
    <property type="protein sequence ID" value="AGT34732.1"/>
    <property type="molecule type" value="Genomic_DNA"/>
</dbReference>
<dbReference type="RefSeq" id="WP_020962032.1">
    <property type="nucleotide sequence ID" value="NC_022093.1"/>
</dbReference>
<dbReference type="SUPFAM" id="SSF52980">
    <property type="entry name" value="Restriction endonuclease-like"/>
    <property type="match status" value="1"/>
</dbReference>
<dbReference type="PANTHER" id="PTHR34314:SF6">
    <property type="entry name" value="DUF3782 DOMAIN-CONTAINING PROTEIN"/>
    <property type="match status" value="1"/>
</dbReference>
<evidence type="ECO:0008006" key="3">
    <source>
        <dbReference type="Google" id="ProtNLM"/>
    </source>
</evidence>
<dbReference type="KEGG" id="thb:N186_01685"/>
<evidence type="ECO:0000313" key="1">
    <source>
        <dbReference type="EMBL" id="AGT34732.1"/>
    </source>
</evidence>
<dbReference type="HOGENOM" id="CLU_088484_0_0_2"/>
<dbReference type="InterPro" id="IPR011856">
    <property type="entry name" value="tRNA_endonuc-like_dom_sf"/>
</dbReference>
<dbReference type="PANTHER" id="PTHR34314">
    <property type="entry name" value="CRENARCHAEAL PROTEIN, PUTATIVE-RELATED"/>
    <property type="match status" value="1"/>
</dbReference>
<dbReference type="AlphaFoldDB" id="S6A557"/>
<keyword evidence="2" id="KW-1185">Reference proteome</keyword>
<dbReference type="InterPro" id="IPR011335">
    <property type="entry name" value="Restrct_endonuc-II-like"/>
</dbReference>
<protein>
    <recommendedName>
        <fullName evidence="3">Recombinase RecB</fullName>
    </recommendedName>
</protein>
<evidence type="ECO:0000313" key="2">
    <source>
        <dbReference type="Proteomes" id="UP000015543"/>
    </source>
</evidence>